<evidence type="ECO:0000313" key="1">
    <source>
        <dbReference type="EnsemblMetazoa" id="SMAR014304-PA"/>
    </source>
</evidence>
<evidence type="ECO:0000313" key="2">
    <source>
        <dbReference type="Proteomes" id="UP000014500"/>
    </source>
</evidence>
<name>T1JKC4_STRMM</name>
<dbReference type="EMBL" id="JH431809">
    <property type="status" value="NOT_ANNOTATED_CDS"/>
    <property type="molecule type" value="Genomic_DNA"/>
</dbReference>
<dbReference type="EnsemblMetazoa" id="SMAR014304-RA">
    <property type="protein sequence ID" value="SMAR014304-PA"/>
    <property type="gene ID" value="SMAR014304"/>
</dbReference>
<reference evidence="1" key="2">
    <citation type="submission" date="2015-02" db="UniProtKB">
        <authorList>
            <consortium name="EnsemblMetazoa"/>
        </authorList>
    </citation>
    <scope>IDENTIFICATION</scope>
</reference>
<reference evidence="2" key="1">
    <citation type="submission" date="2011-05" db="EMBL/GenBank/DDBJ databases">
        <authorList>
            <person name="Richards S.R."/>
            <person name="Qu J."/>
            <person name="Jiang H."/>
            <person name="Jhangiani S.N."/>
            <person name="Agravi P."/>
            <person name="Goodspeed R."/>
            <person name="Gross S."/>
            <person name="Mandapat C."/>
            <person name="Jackson L."/>
            <person name="Mathew T."/>
            <person name="Pu L."/>
            <person name="Thornton R."/>
            <person name="Saada N."/>
            <person name="Wilczek-Boney K.B."/>
            <person name="Lee S."/>
            <person name="Kovar C."/>
            <person name="Wu Y."/>
            <person name="Scherer S.E."/>
            <person name="Worley K.C."/>
            <person name="Muzny D.M."/>
            <person name="Gibbs R."/>
        </authorList>
    </citation>
    <scope>NUCLEOTIDE SEQUENCE</scope>
    <source>
        <strain evidence="2">Brora</strain>
    </source>
</reference>
<accession>T1JKC4</accession>
<keyword evidence="2" id="KW-1185">Reference proteome</keyword>
<organism evidence="1 2">
    <name type="scientific">Strigamia maritima</name>
    <name type="common">European centipede</name>
    <name type="synonym">Geophilus maritimus</name>
    <dbReference type="NCBI Taxonomy" id="126957"/>
    <lineage>
        <taxon>Eukaryota</taxon>
        <taxon>Metazoa</taxon>
        <taxon>Ecdysozoa</taxon>
        <taxon>Arthropoda</taxon>
        <taxon>Myriapoda</taxon>
        <taxon>Chilopoda</taxon>
        <taxon>Pleurostigmophora</taxon>
        <taxon>Geophilomorpha</taxon>
        <taxon>Linotaeniidae</taxon>
        <taxon>Strigamia</taxon>
    </lineage>
</organism>
<protein>
    <submittedName>
        <fullName evidence="1">Uncharacterized protein</fullName>
    </submittedName>
</protein>
<sequence>MPPQELLARKSDVENTCRNSTLSLKIESSLEKNTGIANRKMQELSGVVEATNKIQEVIQQLCNKIEQSCFFHANLVVLIFKNILVDRNVLNVYDYPIP</sequence>
<dbReference type="AlphaFoldDB" id="T1JKC4"/>
<dbReference type="HOGENOM" id="CLU_2336260_0_0_1"/>
<proteinExistence type="predicted"/>
<dbReference type="Proteomes" id="UP000014500">
    <property type="component" value="Unassembled WGS sequence"/>
</dbReference>